<evidence type="ECO:0000313" key="2">
    <source>
        <dbReference type="Proteomes" id="UP001497700"/>
    </source>
</evidence>
<sequence>MNAASYTPLLTTTTTTTTMITGDLPTNTLLFFTAACLIPALIVAVSHTWRGRETQAHAVLLAGLRMVALGCGGAGRLASGAARETETRRDRSGCFVAEIDGLAM</sequence>
<dbReference type="EMBL" id="MU393428">
    <property type="protein sequence ID" value="KAI4869801.1"/>
    <property type="molecule type" value="Genomic_DNA"/>
</dbReference>
<name>A0ACB9ZEP1_9PEZI</name>
<comment type="caution">
    <text evidence="1">The sequence shown here is derived from an EMBL/GenBank/DDBJ whole genome shotgun (WGS) entry which is preliminary data.</text>
</comment>
<gene>
    <name evidence="1" type="ORF">F4820DRAFT_443879</name>
</gene>
<proteinExistence type="predicted"/>
<protein>
    <submittedName>
        <fullName evidence="1">Uncharacterized protein</fullName>
    </submittedName>
</protein>
<organism evidence="1 2">
    <name type="scientific">Hypoxylon rubiginosum</name>
    <dbReference type="NCBI Taxonomy" id="110542"/>
    <lineage>
        <taxon>Eukaryota</taxon>
        <taxon>Fungi</taxon>
        <taxon>Dikarya</taxon>
        <taxon>Ascomycota</taxon>
        <taxon>Pezizomycotina</taxon>
        <taxon>Sordariomycetes</taxon>
        <taxon>Xylariomycetidae</taxon>
        <taxon>Xylariales</taxon>
        <taxon>Hypoxylaceae</taxon>
        <taxon>Hypoxylon</taxon>
    </lineage>
</organism>
<keyword evidence="2" id="KW-1185">Reference proteome</keyword>
<reference evidence="1 2" key="1">
    <citation type="journal article" date="2022" name="New Phytol.">
        <title>Ecological generalism drives hyperdiversity of secondary metabolite gene clusters in xylarialean endophytes.</title>
        <authorList>
            <person name="Franco M.E.E."/>
            <person name="Wisecaver J.H."/>
            <person name="Arnold A.E."/>
            <person name="Ju Y.M."/>
            <person name="Slot J.C."/>
            <person name="Ahrendt S."/>
            <person name="Moore L.P."/>
            <person name="Eastman K.E."/>
            <person name="Scott K."/>
            <person name="Konkel Z."/>
            <person name="Mondo S.J."/>
            <person name="Kuo A."/>
            <person name="Hayes R.D."/>
            <person name="Haridas S."/>
            <person name="Andreopoulos B."/>
            <person name="Riley R."/>
            <person name="LaButti K."/>
            <person name="Pangilinan J."/>
            <person name="Lipzen A."/>
            <person name="Amirebrahimi M."/>
            <person name="Yan J."/>
            <person name="Adam C."/>
            <person name="Keymanesh K."/>
            <person name="Ng V."/>
            <person name="Louie K."/>
            <person name="Northen T."/>
            <person name="Drula E."/>
            <person name="Henrissat B."/>
            <person name="Hsieh H.M."/>
            <person name="Youens-Clark K."/>
            <person name="Lutzoni F."/>
            <person name="Miadlikowska J."/>
            <person name="Eastwood D.C."/>
            <person name="Hamelin R.C."/>
            <person name="Grigoriev I.V."/>
            <person name="U'Ren J.M."/>
        </authorList>
    </citation>
    <scope>NUCLEOTIDE SEQUENCE [LARGE SCALE GENOMIC DNA]</scope>
    <source>
        <strain evidence="1 2">CBS 119005</strain>
    </source>
</reference>
<evidence type="ECO:0000313" key="1">
    <source>
        <dbReference type="EMBL" id="KAI4869801.1"/>
    </source>
</evidence>
<accession>A0ACB9ZEP1</accession>
<dbReference type="Proteomes" id="UP001497700">
    <property type="component" value="Unassembled WGS sequence"/>
</dbReference>